<protein>
    <submittedName>
        <fullName evidence="1">F-box/LRR-repeat protein 15-like isoform X3</fullName>
    </submittedName>
</protein>
<gene>
    <name evidence="1" type="ORF">EPI10_011190</name>
</gene>
<keyword evidence="2" id="KW-1185">Reference proteome</keyword>
<evidence type="ECO:0000313" key="2">
    <source>
        <dbReference type="Proteomes" id="UP000325315"/>
    </source>
</evidence>
<reference evidence="2" key="1">
    <citation type="journal article" date="2019" name="Plant Biotechnol. J.">
        <title>Genome sequencing of the Australian wild diploid species Gossypium australe highlights disease resistance and delayed gland morphogenesis.</title>
        <authorList>
            <person name="Cai Y."/>
            <person name="Cai X."/>
            <person name="Wang Q."/>
            <person name="Wang P."/>
            <person name="Zhang Y."/>
            <person name="Cai C."/>
            <person name="Xu Y."/>
            <person name="Wang K."/>
            <person name="Zhou Z."/>
            <person name="Wang C."/>
            <person name="Geng S."/>
            <person name="Li B."/>
            <person name="Dong Q."/>
            <person name="Hou Y."/>
            <person name="Wang H."/>
            <person name="Ai P."/>
            <person name="Liu Z."/>
            <person name="Yi F."/>
            <person name="Sun M."/>
            <person name="An G."/>
            <person name="Cheng J."/>
            <person name="Zhang Y."/>
            <person name="Shi Q."/>
            <person name="Xie Y."/>
            <person name="Shi X."/>
            <person name="Chang Y."/>
            <person name="Huang F."/>
            <person name="Chen Y."/>
            <person name="Hong S."/>
            <person name="Mi L."/>
            <person name="Sun Q."/>
            <person name="Zhang L."/>
            <person name="Zhou B."/>
            <person name="Peng R."/>
            <person name="Zhang X."/>
            <person name="Liu F."/>
        </authorList>
    </citation>
    <scope>NUCLEOTIDE SEQUENCE [LARGE SCALE GENOMIC DNA]</scope>
    <source>
        <strain evidence="2">cv. PA1801</strain>
    </source>
</reference>
<dbReference type="Gene3D" id="3.80.10.10">
    <property type="entry name" value="Ribonuclease Inhibitor"/>
    <property type="match status" value="1"/>
</dbReference>
<accession>A0A5B6W8U6</accession>
<dbReference type="OrthoDB" id="1733207at2759"/>
<name>A0A5B6W8U6_9ROSI</name>
<organism evidence="1 2">
    <name type="scientific">Gossypium australe</name>
    <dbReference type="NCBI Taxonomy" id="47621"/>
    <lineage>
        <taxon>Eukaryota</taxon>
        <taxon>Viridiplantae</taxon>
        <taxon>Streptophyta</taxon>
        <taxon>Embryophyta</taxon>
        <taxon>Tracheophyta</taxon>
        <taxon>Spermatophyta</taxon>
        <taxon>Magnoliopsida</taxon>
        <taxon>eudicotyledons</taxon>
        <taxon>Gunneridae</taxon>
        <taxon>Pentapetalae</taxon>
        <taxon>rosids</taxon>
        <taxon>malvids</taxon>
        <taxon>Malvales</taxon>
        <taxon>Malvaceae</taxon>
        <taxon>Malvoideae</taxon>
        <taxon>Gossypium</taxon>
    </lineage>
</organism>
<proteinExistence type="predicted"/>
<sequence length="112" mass="12653">MLHFDFAVEDMCQRYPNATEVNLSGTPIIHLVMKAVYSLRNLEALTLGKGQLGDAFFHALTECSMLRSLDVNDAILGDGVQEIPINHDRLCDLKLTKCRVMHKSIRRNKVLI</sequence>
<dbReference type="InterPro" id="IPR032675">
    <property type="entry name" value="LRR_dom_sf"/>
</dbReference>
<dbReference type="EMBL" id="SMMG02000004">
    <property type="protein sequence ID" value="KAA3477292.1"/>
    <property type="molecule type" value="Genomic_DNA"/>
</dbReference>
<dbReference type="Proteomes" id="UP000325315">
    <property type="component" value="Unassembled WGS sequence"/>
</dbReference>
<dbReference type="SUPFAM" id="SSF52047">
    <property type="entry name" value="RNI-like"/>
    <property type="match status" value="1"/>
</dbReference>
<dbReference type="AlphaFoldDB" id="A0A5B6W8U6"/>
<comment type="caution">
    <text evidence="1">The sequence shown here is derived from an EMBL/GenBank/DDBJ whole genome shotgun (WGS) entry which is preliminary data.</text>
</comment>
<evidence type="ECO:0000313" key="1">
    <source>
        <dbReference type="EMBL" id="KAA3477292.1"/>
    </source>
</evidence>